<feature type="domain" description="WYL" evidence="1">
    <location>
        <begin position="159"/>
        <end position="223"/>
    </location>
</feature>
<dbReference type="RefSeq" id="WP_144847242.1">
    <property type="nucleotide sequence ID" value="NZ_VMRJ01000002.1"/>
</dbReference>
<dbReference type="Pfam" id="PF25583">
    <property type="entry name" value="WCX"/>
    <property type="match status" value="1"/>
</dbReference>
<evidence type="ECO:0000259" key="1">
    <source>
        <dbReference type="Pfam" id="PF13280"/>
    </source>
</evidence>
<dbReference type="InterPro" id="IPR051534">
    <property type="entry name" value="CBASS_pafABC_assoc_protein"/>
</dbReference>
<dbReference type="PROSITE" id="PS52050">
    <property type="entry name" value="WYL"/>
    <property type="match status" value="1"/>
</dbReference>
<reference evidence="3 4" key="1">
    <citation type="submission" date="2019-07" db="EMBL/GenBank/DDBJ databases">
        <title>Hymenobacter sp. straun FUR1 Genome sequencing and assembly.</title>
        <authorList>
            <person name="Chhetri G."/>
        </authorList>
    </citation>
    <scope>NUCLEOTIDE SEQUENCE [LARGE SCALE GENOMIC DNA]</scope>
    <source>
        <strain evidence="3 4">Fur1</strain>
    </source>
</reference>
<dbReference type="Proteomes" id="UP000317624">
    <property type="component" value="Unassembled WGS sequence"/>
</dbReference>
<dbReference type="AlphaFoldDB" id="A0A558BZE1"/>
<protein>
    <submittedName>
        <fullName evidence="3">WYL domain-containing protein</fullName>
    </submittedName>
</protein>
<keyword evidence="4" id="KW-1185">Reference proteome</keyword>
<dbReference type="InterPro" id="IPR026881">
    <property type="entry name" value="WYL_dom"/>
</dbReference>
<name>A0A558BZE1_9BACT</name>
<dbReference type="Pfam" id="PF13280">
    <property type="entry name" value="WYL"/>
    <property type="match status" value="1"/>
</dbReference>
<comment type="caution">
    <text evidence="3">The sequence shown here is derived from an EMBL/GenBank/DDBJ whole genome shotgun (WGS) entry which is preliminary data.</text>
</comment>
<sequence>MPLTKQAIRRYRAIDQCLSNRQRIWTTDALLAVLSTSYNEHTGSNDGVGRTTLFDDLQAMKEGGDTGFDAPICYSRKKGHHYTVPGYSIFRIPLTGSDVVILQQALHALQAIRGIGLATALDDIIRRMNGRLALAGSLDDIPTILQFEEAPNYTGTNWLQPLYDSIQRQQPVRLGYQSYRAMTATEQVVHPYLLKSYQHRWFLLGYSPAKAELQVFALDRITACADTAVAYVPSAVNFDTHFQHVIGPTVPAGEQPTTVHLRFAHGRAPYVQTKPLHPTQCEVASTPAGLELTLYLVPNPELVTRLLSFGADVEVLAPATLRATMRKRLRAALASYNN</sequence>
<evidence type="ECO:0000313" key="3">
    <source>
        <dbReference type="EMBL" id="TVT41857.1"/>
    </source>
</evidence>
<dbReference type="PANTHER" id="PTHR34580">
    <property type="match status" value="1"/>
</dbReference>
<feature type="domain" description="WCX" evidence="2">
    <location>
        <begin position="256"/>
        <end position="333"/>
    </location>
</feature>
<accession>A0A558BZE1</accession>
<dbReference type="InterPro" id="IPR057727">
    <property type="entry name" value="WCX_dom"/>
</dbReference>
<evidence type="ECO:0000313" key="4">
    <source>
        <dbReference type="Proteomes" id="UP000317624"/>
    </source>
</evidence>
<proteinExistence type="predicted"/>
<gene>
    <name evidence="3" type="ORF">FNT36_10575</name>
</gene>
<dbReference type="OrthoDB" id="8555652at2"/>
<dbReference type="EMBL" id="VMRJ01000002">
    <property type="protein sequence ID" value="TVT41857.1"/>
    <property type="molecule type" value="Genomic_DNA"/>
</dbReference>
<organism evidence="3 4">
    <name type="scientific">Hymenobacter setariae</name>
    <dbReference type="NCBI Taxonomy" id="2594794"/>
    <lineage>
        <taxon>Bacteria</taxon>
        <taxon>Pseudomonadati</taxon>
        <taxon>Bacteroidota</taxon>
        <taxon>Cytophagia</taxon>
        <taxon>Cytophagales</taxon>
        <taxon>Hymenobacteraceae</taxon>
        <taxon>Hymenobacter</taxon>
    </lineage>
</organism>
<dbReference type="PANTHER" id="PTHR34580:SF9">
    <property type="entry name" value="SLL5097 PROTEIN"/>
    <property type="match status" value="1"/>
</dbReference>
<evidence type="ECO:0000259" key="2">
    <source>
        <dbReference type="Pfam" id="PF25583"/>
    </source>
</evidence>